<evidence type="ECO:0000256" key="2">
    <source>
        <dbReference type="ARBA" id="ARBA00022475"/>
    </source>
</evidence>
<dbReference type="GO" id="GO:0005886">
    <property type="term" value="C:plasma membrane"/>
    <property type="evidence" value="ECO:0007669"/>
    <property type="project" value="UniProtKB-SubCell"/>
</dbReference>
<comment type="caution">
    <text evidence="11">The sequence shown here is derived from an EMBL/GenBank/DDBJ whole genome shotgun (WGS) entry which is preliminary data.</text>
</comment>
<dbReference type="AlphaFoldDB" id="A0AAD8A6X9"/>
<keyword evidence="5" id="KW-0552">Olfaction</keyword>
<evidence type="ECO:0000256" key="7">
    <source>
        <dbReference type="ARBA" id="ARBA00023136"/>
    </source>
</evidence>
<keyword evidence="7 10" id="KW-0472">Membrane</keyword>
<keyword evidence="4 10" id="KW-0812">Transmembrane</keyword>
<reference evidence="11" key="1">
    <citation type="journal article" date="2023" name="IScience">
        <title>Live-bearing cockroach genome reveals convergent evolutionary mechanisms linked to viviparity in insects and beyond.</title>
        <authorList>
            <person name="Fouks B."/>
            <person name="Harrison M.C."/>
            <person name="Mikhailova A.A."/>
            <person name="Marchal E."/>
            <person name="English S."/>
            <person name="Carruthers M."/>
            <person name="Jennings E.C."/>
            <person name="Chiamaka E.L."/>
            <person name="Frigard R.A."/>
            <person name="Pippel M."/>
            <person name="Attardo G.M."/>
            <person name="Benoit J.B."/>
            <person name="Bornberg-Bauer E."/>
            <person name="Tobe S.S."/>
        </authorList>
    </citation>
    <scope>NUCLEOTIDE SEQUENCE</scope>
    <source>
        <strain evidence="11">Stay&amp;Tobe</strain>
    </source>
</reference>
<keyword evidence="2" id="KW-1003">Cell membrane</keyword>
<evidence type="ECO:0000313" key="11">
    <source>
        <dbReference type="EMBL" id="KAJ9593325.1"/>
    </source>
</evidence>
<evidence type="ECO:0000256" key="9">
    <source>
        <dbReference type="ARBA" id="ARBA00023224"/>
    </source>
</evidence>
<dbReference type="GO" id="GO:0007165">
    <property type="term" value="P:signal transduction"/>
    <property type="evidence" value="ECO:0007669"/>
    <property type="project" value="UniProtKB-KW"/>
</dbReference>
<feature type="non-terminal residue" evidence="11">
    <location>
        <position position="1"/>
    </location>
</feature>
<evidence type="ECO:0000256" key="6">
    <source>
        <dbReference type="ARBA" id="ARBA00022989"/>
    </source>
</evidence>
<sequence length="283" mass="32306">MDTNMKLLNITGMVPSKSVTSSVWKLVLYRMRHVVCFVLFMLATTAQLIAMYLHWGDIDLTTDNISIICFFQLGYLPALYQMLSAAKLTQLVRNIETDPFFTHSSTVDNARKLAYRLTCVTLCSTIVTSFFWTAYPLLARYLEHYDSNDQFKYLVFVMWLPCDISDPLCYAVIYVFQLVVFLTNMGYCTSILSLVVTLLIYVEARFRIVVESIKRDDVTAHCIQMHQSAIRAAVGEAVYCTSWYSRTTRYQRALIPILARAQNPVAVTVGGMFALSLPFFSQV</sequence>
<dbReference type="PANTHER" id="PTHR21137:SF35">
    <property type="entry name" value="ODORANT RECEPTOR 19A-RELATED"/>
    <property type="match status" value="1"/>
</dbReference>
<evidence type="ECO:0008006" key="13">
    <source>
        <dbReference type="Google" id="ProtNLM"/>
    </source>
</evidence>
<keyword evidence="6 10" id="KW-1133">Transmembrane helix</keyword>
<evidence type="ECO:0000256" key="5">
    <source>
        <dbReference type="ARBA" id="ARBA00022725"/>
    </source>
</evidence>
<proteinExistence type="predicted"/>
<evidence type="ECO:0000256" key="1">
    <source>
        <dbReference type="ARBA" id="ARBA00004651"/>
    </source>
</evidence>
<keyword evidence="8" id="KW-0675">Receptor</keyword>
<evidence type="ECO:0000256" key="10">
    <source>
        <dbReference type="SAM" id="Phobius"/>
    </source>
</evidence>
<keyword evidence="9" id="KW-0807">Transducer</keyword>
<dbReference type="Pfam" id="PF02949">
    <property type="entry name" value="7tm_6"/>
    <property type="match status" value="1"/>
</dbReference>
<dbReference type="InterPro" id="IPR004117">
    <property type="entry name" value="7tm6_olfct_rcpt"/>
</dbReference>
<evidence type="ECO:0000256" key="3">
    <source>
        <dbReference type="ARBA" id="ARBA00022606"/>
    </source>
</evidence>
<name>A0AAD8A6X9_DIPPU</name>
<evidence type="ECO:0000256" key="4">
    <source>
        <dbReference type="ARBA" id="ARBA00022692"/>
    </source>
</evidence>
<evidence type="ECO:0000313" key="12">
    <source>
        <dbReference type="Proteomes" id="UP001233999"/>
    </source>
</evidence>
<gene>
    <name evidence="11" type="ORF">L9F63_015145</name>
</gene>
<evidence type="ECO:0000256" key="8">
    <source>
        <dbReference type="ARBA" id="ARBA00023170"/>
    </source>
</evidence>
<accession>A0AAD8A6X9</accession>
<feature type="transmembrane region" description="Helical" evidence="10">
    <location>
        <begin position="174"/>
        <end position="202"/>
    </location>
</feature>
<organism evidence="11 12">
    <name type="scientific">Diploptera punctata</name>
    <name type="common">Pacific beetle cockroach</name>
    <dbReference type="NCBI Taxonomy" id="6984"/>
    <lineage>
        <taxon>Eukaryota</taxon>
        <taxon>Metazoa</taxon>
        <taxon>Ecdysozoa</taxon>
        <taxon>Arthropoda</taxon>
        <taxon>Hexapoda</taxon>
        <taxon>Insecta</taxon>
        <taxon>Pterygota</taxon>
        <taxon>Neoptera</taxon>
        <taxon>Polyneoptera</taxon>
        <taxon>Dictyoptera</taxon>
        <taxon>Blattodea</taxon>
        <taxon>Blaberoidea</taxon>
        <taxon>Blaberidae</taxon>
        <taxon>Diplopterinae</taxon>
        <taxon>Diploptera</taxon>
    </lineage>
</organism>
<keyword evidence="12" id="KW-1185">Reference proteome</keyword>
<comment type="subcellular location">
    <subcellularLocation>
        <location evidence="1">Cell membrane</location>
        <topology evidence="1">Multi-pass membrane protein</topology>
    </subcellularLocation>
</comment>
<dbReference type="GO" id="GO:0005549">
    <property type="term" value="F:odorant binding"/>
    <property type="evidence" value="ECO:0007669"/>
    <property type="project" value="InterPro"/>
</dbReference>
<feature type="transmembrane region" description="Helical" evidence="10">
    <location>
        <begin position="34"/>
        <end position="53"/>
    </location>
</feature>
<dbReference type="Proteomes" id="UP001233999">
    <property type="component" value="Unassembled WGS sequence"/>
</dbReference>
<dbReference type="GO" id="GO:0004984">
    <property type="term" value="F:olfactory receptor activity"/>
    <property type="evidence" value="ECO:0007669"/>
    <property type="project" value="InterPro"/>
</dbReference>
<dbReference type="PANTHER" id="PTHR21137">
    <property type="entry name" value="ODORANT RECEPTOR"/>
    <property type="match status" value="1"/>
</dbReference>
<protein>
    <recommendedName>
        <fullName evidence="13">Odorant receptor</fullName>
    </recommendedName>
</protein>
<keyword evidence="3" id="KW-0716">Sensory transduction</keyword>
<feature type="transmembrane region" description="Helical" evidence="10">
    <location>
        <begin position="113"/>
        <end position="135"/>
    </location>
</feature>
<dbReference type="EMBL" id="JASPKZ010003448">
    <property type="protein sequence ID" value="KAJ9593325.1"/>
    <property type="molecule type" value="Genomic_DNA"/>
</dbReference>
<reference evidence="11" key="2">
    <citation type="submission" date="2023-05" db="EMBL/GenBank/DDBJ databases">
        <authorList>
            <person name="Fouks B."/>
        </authorList>
    </citation>
    <scope>NUCLEOTIDE SEQUENCE</scope>
    <source>
        <strain evidence="11">Stay&amp;Tobe</strain>
        <tissue evidence="11">Testes</tissue>
    </source>
</reference>
<feature type="transmembrane region" description="Helical" evidence="10">
    <location>
        <begin position="65"/>
        <end position="83"/>
    </location>
</feature>